<evidence type="ECO:0000313" key="2">
    <source>
        <dbReference type="EMBL" id="MEU5712468.1"/>
    </source>
</evidence>
<reference evidence="2 3" key="1">
    <citation type="submission" date="2024-06" db="EMBL/GenBank/DDBJ databases">
        <title>The Natural Products Discovery Center: Release of the First 8490 Sequenced Strains for Exploring Actinobacteria Biosynthetic Diversity.</title>
        <authorList>
            <person name="Kalkreuter E."/>
            <person name="Kautsar S.A."/>
            <person name="Yang D."/>
            <person name="Bader C.D."/>
            <person name="Teijaro C.N."/>
            <person name="Fluegel L."/>
            <person name="Davis C.M."/>
            <person name="Simpson J.R."/>
            <person name="Lauterbach L."/>
            <person name="Steele A.D."/>
            <person name="Gui C."/>
            <person name="Meng S."/>
            <person name="Li G."/>
            <person name="Viehrig K."/>
            <person name="Ye F."/>
            <person name="Su P."/>
            <person name="Kiefer A.F."/>
            <person name="Nichols A."/>
            <person name="Cepeda A.J."/>
            <person name="Yan W."/>
            <person name="Fan B."/>
            <person name="Jiang Y."/>
            <person name="Adhikari A."/>
            <person name="Zheng C.-J."/>
            <person name="Schuster L."/>
            <person name="Cowan T.M."/>
            <person name="Smanski M.J."/>
            <person name="Chevrette M.G."/>
            <person name="De Carvalho L.P.S."/>
            <person name="Shen B."/>
        </authorList>
    </citation>
    <scope>NUCLEOTIDE SEQUENCE [LARGE SCALE GENOMIC DNA]</scope>
    <source>
        <strain evidence="2 3">NPDC020594</strain>
    </source>
</reference>
<dbReference type="InterPro" id="IPR001853">
    <property type="entry name" value="DSBA-like_thioredoxin_dom"/>
</dbReference>
<organism evidence="2 3">
    <name type="scientific">Streptomyces flaveolus</name>
    <dbReference type="NCBI Taxonomy" id="67297"/>
    <lineage>
        <taxon>Bacteria</taxon>
        <taxon>Bacillati</taxon>
        <taxon>Actinomycetota</taxon>
        <taxon>Actinomycetes</taxon>
        <taxon>Kitasatosporales</taxon>
        <taxon>Streptomycetaceae</taxon>
        <taxon>Streptomyces</taxon>
    </lineage>
</organism>
<keyword evidence="3" id="KW-1185">Reference proteome</keyword>
<dbReference type="PANTHER" id="PTHR13887">
    <property type="entry name" value="GLUTATHIONE S-TRANSFERASE KAPPA"/>
    <property type="match status" value="1"/>
</dbReference>
<accession>A0ABV3AKJ1</accession>
<comment type="caution">
    <text evidence="2">The sequence shown here is derived from an EMBL/GenBank/DDBJ whole genome shotgun (WGS) entry which is preliminary data.</text>
</comment>
<sequence>MRDYDHEPTAARNAVPHWFDLLCPFCYVAQPRNEVLERRGLEVVHLPFQIHPEIPPGGIEAGPRNGPMYEMLEEEAARAGLPLVWPSRLPGTRTALSAVEWVRLHQPDAATGFIKQLFAAHFALGEDIGDPRVVDRHAEASGVDVQALRAALADGSARSALARAEALGRGAGVHATPSWLIAGRLVSGLRPVSEFERLADEVLGQVAGSTSG</sequence>
<dbReference type="SUPFAM" id="SSF52833">
    <property type="entry name" value="Thioredoxin-like"/>
    <property type="match status" value="1"/>
</dbReference>
<dbReference type="EMBL" id="JBFAEG010000036">
    <property type="protein sequence ID" value="MEU5712468.1"/>
    <property type="molecule type" value="Genomic_DNA"/>
</dbReference>
<feature type="domain" description="DSBA-like thioredoxin" evidence="1">
    <location>
        <begin position="15"/>
        <end position="196"/>
    </location>
</feature>
<protein>
    <submittedName>
        <fullName evidence="2">DsbA family protein</fullName>
    </submittedName>
</protein>
<evidence type="ECO:0000259" key="1">
    <source>
        <dbReference type="Pfam" id="PF01323"/>
    </source>
</evidence>
<evidence type="ECO:0000313" key="3">
    <source>
        <dbReference type="Proteomes" id="UP001551011"/>
    </source>
</evidence>
<name>A0ABV3AKJ1_9ACTN</name>
<dbReference type="InterPro" id="IPR036249">
    <property type="entry name" value="Thioredoxin-like_sf"/>
</dbReference>
<dbReference type="Gene3D" id="3.40.30.10">
    <property type="entry name" value="Glutaredoxin"/>
    <property type="match status" value="1"/>
</dbReference>
<dbReference type="Proteomes" id="UP001551011">
    <property type="component" value="Unassembled WGS sequence"/>
</dbReference>
<dbReference type="Pfam" id="PF01323">
    <property type="entry name" value="DSBA"/>
    <property type="match status" value="1"/>
</dbReference>
<proteinExistence type="predicted"/>
<gene>
    <name evidence="2" type="ORF">AB0H04_37500</name>
</gene>
<dbReference type="RefSeq" id="WP_030940533.1">
    <property type="nucleotide sequence ID" value="NZ_JBFAEG010000036.1"/>
</dbReference>